<keyword evidence="5" id="KW-0132">Cell division</keyword>
<dbReference type="PANTHER" id="PTHR14527">
    <property type="entry name" value="PROTEIN MIS12 HOMOLOG"/>
    <property type="match status" value="1"/>
</dbReference>
<keyword evidence="10" id="KW-0137">Centromere</keyword>
<keyword evidence="6" id="KW-0498">Mitosis</keyword>
<evidence type="ECO:0000256" key="10">
    <source>
        <dbReference type="ARBA" id="ARBA00023328"/>
    </source>
</evidence>
<proteinExistence type="inferred from homology"/>
<reference evidence="13" key="1">
    <citation type="submission" date="2016-06" db="UniProtKB">
        <authorList>
            <consortium name="WormBaseParasite"/>
        </authorList>
    </citation>
    <scope>IDENTIFICATION</scope>
</reference>
<evidence type="ECO:0000256" key="4">
    <source>
        <dbReference type="ARBA" id="ARBA00022454"/>
    </source>
</evidence>
<evidence type="ECO:0000256" key="3">
    <source>
        <dbReference type="ARBA" id="ARBA00013793"/>
    </source>
</evidence>
<dbReference type="GO" id="GO:0000070">
    <property type="term" value="P:mitotic sister chromatid segregation"/>
    <property type="evidence" value="ECO:0007669"/>
    <property type="project" value="TreeGrafter"/>
</dbReference>
<keyword evidence="9" id="KW-0131">Cell cycle</keyword>
<dbReference type="AlphaFoldDB" id="A0A183BDC5"/>
<keyword evidence="12" id="KW-1185">Reference proteome</keyword>
<gene>
    <name evidence="11" type="ORF">ECPE_LOCUS17210</name>
</gene>
<dbReference type="WBParaSite" id="ECPE_0001725401-mRNA-1">
    <property type="protein sequence ID" value="ECPE_0001725401-mRNA-1"/>
    <property type="gene ID" value="ECPE_0001725401"/>
</dbReference>
<evidence type="ECO:0000313" key="11">
    <source>
        <dbReference type="EMBL" id="VDP94499.1"/>
    </source>
</evidence>
<dbReference type="GO" id="GO:0005634">
    <property type="term" value="C:nucleus"/>
    <property type="evidence" value="ECO:0007669"/>
    <property type="project" value="InterPro"/>
</dbReference>
<evidence type="ECO:0000313" key="13">
    <source>
        <dbReference type="WBParaSite" id="ECPE_0001725401-mRNA-1"/>
    </source>
</evidence>
<name>A0A183BDC5_9TREM</name>
<evidence type="ECO:0000256" key="9">
    <source>
        <dbReference type="ARBA" id="ARBA00023306"/>
    </source>
</evidence>
<keyword evidence="8" id="KW-0175">Coiled coil</keyword>
<evidence type="ECO:0000256" key="8">
    <source>
        <dbReference type="ARBA" id="ARBA00023054"/>
    </source>
</evidence>
<comment type="similarity">
    <text evidence="2">Belongs to the mis12 family.</text>
</comment>
<dbReference type="OrthoDB" id="1884855at2759"/>
<reference evidence="11 12" key="2">
    <citation type="submission" date="2018-11" db="EMBL/GenBank/DDBJ databases">
        <authorList>
            <consortium name="Pathogen Informatics"/>
        </authorList>
    </citation>
    <scope>NUCLEOTIDE SEQUENCE [LARGE SCALE GENOMIC DNA]</scope>
    <source>
        <strain evidence="11 12">Egypt</strain>
    </source>
</reference>
<evidence type="ECO:0000256" key="7">
    <source>
        <dbReference type="ARBA" id="ARBA00022838"/>
    </source>
</evidence>
<dbReference type="InterPro" id="IPR008685">
    <property type="entry name" value="Centromere_Mis12"/>
</dbReference>
<evidence type="ECO:0000256" key="5">
    <source>
        <dbReference type="ARBA" id="ARBA00022618"/>
    </source>
</evidence>
<dbReference type="EMBL" id="UZAN01068028">
    <property type="protein sequence ID" value="VDP94499.1"/>
    <property type="molecule type" value="Genomic_DNA"/>
</dbReference>
<comment type="subcellular location">
    <subcellularLocation>
        <location evidence="1">Chromosome</location>
        <location evidence="1">Centromere</location>
        <location evidence="1">Kinetochore</location>
    </subcellularLocation>
</comment>
<evidence type="ECO:0000256" key="6">
    <source>
        <dbReference type="ARBA" id="ARBA00022776"/>
    </source>
</evidence>
<dbReference type="GO" id="GO:0051301">
    <property type="term" value="P:cell division"/>
    <property type="evidence" value="ECO:0007669"/>
    <property type="project" value="UniProtKB-KW"/>
</dbReference>
<sequence>MSEAVTEEQKVAAVEEEEEEAVELAIESVQELAAKVLGFAPLQLADDVYNVINDNLGQLIDRFGEKLTERYGTKLNPERIEKLINLFKYKLQAQQDHLFDQFDKLLVGRLLYVEPDVVLEEDRCQLRYSEKRDNATRERIQTYLKRLTAVRPTHEIFLHMRF</sequence>
<protein>
    <recommendedName>
        <fullName evidence="3">Protein MIS12 homolog</fullName>
    </recommendedName>
</protein>
<dbReference type="GO" id="GO:0000444">
    <property type="term" value="C:MIS12/MIND type complex"/>
    <property type="evidence" value="ECO:0007669"/>
    <property type="project" value="TreeGrafter"/>
</dbReference>
<evidence type="ECO:0000313" key="12">
    <source>
        <dbReference type="Proteomes" id="UP000272942"/>
    </source>
</evidence>
<accession>A0A183BDC5</accession>
<organism evidence="13">
    <name type="scientific">Echinostoma caproni</name>
    <dbReference type="NCBI Taxonomy" id="27848"/>
    <lineage>
        <taxon>Eukaryota</taxon>
        <taxon>Metazoa</taxon>
        <taxon>Spiralia</taxon>
        <taxon>Lophotrochozoa</taxon>
        <taxon>Platyhelminthes</taxon>
        <taxon>Trematoda</taxon>
        <taxon>Digenea</taxon>
        <taxon>Plagiorchiida</taxon>
        <taxon>Echinostomata</taxon>
        <taxon>Echinostomatoidea</taxon>
        <taxon>Echinostomatidae</taxon>
        <taxon>Echinostoma</taxon>
    </lineage>
</organism>
<dbReference type="PANTHER" id="PTHR14527:SF2">
    <property type="entry name" value="PROTEIN MIS12 HOMOLOG"/>
    <property type="match status" value="1"/>
</dbReference>
<evidence type="ECO:0000256" key="1">
    <source>
        <dbReference type="ARBA" id="ARBA00004629"/>
    </source>
</evidence>
<keyword evidence="4" id="KW-0158">Chromosome</keyword>
<evidence type="ECO:0000256" key="2">
    <source>
        <dbReference type="ARBA" id="ARBA00008643"/>
    </source>
</evidence>
<dbReference type="Pfam" id="PF05859">
    <property type="entry name" value="Mis12"/>
    <property type="match status" value="1"/>
</dbReference>
<dbReference type="Proteomes" id="UP000272942">
    <property type="component" value="Unassembled WGS sequence"/>
</dbReference>
<dbReference type="GO" id="GO:0051382">
    <property type="term" value="P:kinetochore assembly"/>
    <property type="evidence" value="ECO:0007669"/>
    <property type="project" value="TreeGrafter"/>
</dbReference>
<keyword evidence="7" id="KW-0995">Kinetochore</keyword>